<evidence type="ECO:0000256" key="5">
    <source>
        <dbReference type="ARBA" id="ARBA00023136"/>
    </source>
</evidence>
<dbReference type="AlphaFoldDB" id="C7RM71"/>
<comment type="subcellular location">
    <subcellularLocation>
        <location evidence="1">Cell membrane</location>
        <topology evidence="1">Multi-pass membrane protein</topology>
    </subcellularLocation>
</comment>
<dbReference type="KEGG" id="app:CAP2UW1_3899"/>
<reference evidence="9" key="2">
    <citation type="submission" date="2009-09" db="EMBL/GenBank/DDBJ databases">
        <title>Complete sequence of chromosome of Candidatus Accumulibacter phosphatis clade IIA str. UW-1.</title>
        <authorList>
            <consortium name="US DOE Joint Genome Institute"/>
            <person name="Martin H.G."/>
            <person name="Ivanova N."/>
            <person name="Kunin V."/>
            <person name="Warnecke F."/>
            <person name="Barry K."/>
            <person name="He S."/>
            <person name="Salamov A."/>
            <person name="Szeto E."/>
            <person name="Dalin E."/>
            <person name="Pangilinan J.L."/>
            <person name="Lapidus A."/>
            <person name="Lowry S."/>
            <person name="Kyrpides N.C."/>
            <person name="McMahon K.D."/>
            <person name="Hugenholtz P."/>
        </authorList>
    </citation>
    <scope>NUCLEOTIDE SEQUENCE [LARGE SCALE GENOMIC DNA]</scope>
    <source>
        <strain evidence="9">UW-1</strain>
    </source>
</reference>
<dbReference type="Gene3D" id="3.30.450.20">
    <property type="entry name" value="PAS domain"/>
    <property type="match status" value="1"/>
</dbReference>
<dbReference type="InterPro" id="IPR043128">
    <property type="entry name" value="Rev_trsase/Diguanyl_cyclase"/>
</dbReference>
<proteinExistence type="predicted"/>
<evidence type="ECO:0000259" key="7">
    <source>
        <dbReference type="PROSITE" id="PS50885"/>
    </source>
</evidence>
<evidence type="ECO:0000259" key="8">
    <source>
        <dbReference type="PROSITE" id="PS50887"/>
    </source>
</evidence>
<keyword evidence="4 6" id="KW-1133">Transmembrane helix</keyword>
<evidence type="ECO:0000256" key="2">
    <source>
        <dbReference type="ARBA" id="ARBA00022475"/>
    </source>
</evidence>
<dbReference type="CDD" id="cd01949">
    <property type="entry name" value="GGDEF"/>
    <property type="match status" value="1"/>
</dbReference>
<evidence type="ECO:0000256" key="1">
    <source>
        <dbReference type="ARBA" id="ARBA00004651"/>
    </source>
</evidence>
<dbReference type="InterPro" id="IPR052163">
    <property type="entry name" value="DGC-Regulatory_Protein"/>
</dbReference>
<dbReference type="Gene3D" id="3.30.70.270">
    <property type="match status" value="1"/>
</dbReference>
<dbReference type="CDD" id="cd06225">
    <property type="entry name" value="HAMP"/>
    <property type="match status" value="1"/>
</dbReference>
<dbReference type="eggNOG" id="COG5000">
    <property type="taxonomic scope" value="Bacteria"/>
</dbReference>
<sequence precursor="true">MLTVPYVVLVLFLAAAIGGLSYSAGRVAVDTLSNQLLSEMVYRIAQAAERHVFGASAVLETAFPSGVAAPEHIGADLDNLRTRFWLATSVHRDPNHYAYYGDRNGEFFGLWRHSETEAELRLRTSGKGPRRIYRFSGIAGELREPVSETRVFEPRERPWFKSGQSSALHTWTSVYIDFKTEELVATRARRVNNALGEFQGVVATDLSLQQVNQFLRSLKLTANGIAYVVEPDGNLIGTSRGPHLRKDAAGGNARLNAEASADPLVVDSYREIRKLLPDSAAATHPRTAVFATADDQPVEAAYARLQDAAGLDWTIVIAVPRSDFLGGVTQSYQRNVGLALLASLMTVVIGLMVLSVVAGDLKRLATAARNVGDGDFNATLDVTRRDEIGDLAKSFRAMQSKLLSDRLTGLANREAFLRRVDDRLVQQHAVADPRPFAILFIDLNDFKHINDSFGHDVGDKVLQETAQRMLGGLRSRDMVARYAGDEFVVMLDAVHNRQDAESARSKLEHLLETPLLSLAPTATGARAGAAVGLAIYPDDGQDVESLLQCSDADMYRRKQARQTARRKASGSLG</sequence>
<reference evidence="9" key="1">
    <citation type="submission" date="2009-08" db="EMBL/GenBank/DDBJ databases">
        <authorList>
            <consortium name="US DOE Joint Genome Institute"/>
            <person name="Lucas S."/>
            <person name="Copeland A."/>
            <person name="Lapidus A."/>
            <person name="Glavina del Rio T."/>
            <person name="Dalin E."/>
            <person name="Tice H."/>
            <person name="Bruce D."/>
            <person name="Barry K."/>
            <person name="Pitluck S."/>
            <person name="Lowry S."/>
            <person name="Larimer F."/>
            <person name="Land M."/>
            <person name="Hauser L."/>
            <person name="Kyrpides N."/>
            <person name="Ivanova N."/>
            <person name="McMahon K.D."/>
            <person name="Hugenholtz P."/>
        </authorList>
    </citation>
    <scope>NUCLEOTIDE SEQUENCE</scope>
    <source>
        <strain evidence="9">UW-1</strain>
    </source>
</reference>
<dbReference type="Pfam" id="PF00990">
    <property type="entry name" value="GGDEF"/>
    <property type="match status" value="1"/>
</dbReference>
<gene>
    <name evidence="9" type="ordered locus">CAP2UW1_3899</name>
</gene>
<feature type="domain" description="HAMP" evidence="7">
    <location>
        <begin position="355"/>
        <end position="407"/>
    </location>
</feature>
<keyword evidence="2" id="KW-1003">Cell membrane</keyword>
<dbReference type="HOGENOM" id="CLU_469066_0_0_4"/>
<evidence type="ECO:0000256" key="4">
    <source>
        <dbReference type="ARBA" id="ARBA00022989"/>
    </source>
</evidence>
<dbReference type="STRING" id="522306.CAP2UW1_3899"/>
<dbReference type="PROSITE" id="PS50887">
    <property type="entry name" value="GGDEF"/>
    <property type="match status" value="1"/>
</dbReference>
<evidence type="ECO:0000256" key="3">
    <source>
        <dbReference type="ARBA" id="ARBA00022692"/>
    </source>
</evidence>
<dbReference type="Gene3D" id="6.10.340.10">
    <property type="match status" value="1"/>
</dbReference>
<keyword evidence="5 6" id="KW-0472">Membrane</keyword>
<accession>C7RM71</accession>
<dbReference type="EMBL" id="CP001715">
    <property type="protein sequence ID" value="ACV37149.1"/>
    <property type="molecule type" value="Genomic_DNA"/>
</dbReference>
<protein>
    <submittedName>
        <fullName evidence="9">Diguanylate cyclase</fullName>
    </submittedName>
</protein>
<dbReference type="Pfam" id="PF02743">
    <property type="entry name" value="dCache_1"/>
    <property type="match status" value="1"/>
</dbReference>
<dbReference type="PROSITE" id="PS50885">
    <property type="entry name" value="HAMP"/>
    <property type="match status" value="1"/>
</dbReference>
<dbReference type="eggNOG" id="COG2199">
    <property type="taxonomic scope" value="Bacteria"/>
</dbReference>
<name>C7RM71_ACCRE</name>
<dbReference type="SUPFAM" id="SSF55073">
    <property type="entry name" value="Nucleotide cyclase"/>
    <property type="match status" value="1"/>
</dbReference>
<dbReference type="CDD" id="cd18774">
    <property type="entry name" value="PDC2_HK_sensor"/>
    <property type="match status" value="1"/>
</dbReference>
<evidence type="ECO:0000313" key="9">
    <source>
        <dbReference type="EMBL" id="ACV37149.1"/>
    </source>
</evidence>
<dbReference type="GO" id="GO:0007165">
    <property type="term" value="P:signal transduction"/>
    <property type="evidence" value="ECO:0007669"/>
    <property type="project" value="InterPro"/>
</dbReference>
<feature type="transmembrane region" description="Helical" evidence="6">
    <location>
        <begin position="338"/>
        <end position="359"/>
    </location>
</feature>
<organism evidence="9">
    <name type="scientific">Accumulibacter regalis</name>
    <dbReference type="NCBI Taxonomy" id="522306"/>
    <lineage>
        <taxon>Bacteria</taxon>
        <taxon>Pseudomonadati</taxon>
        <taxon>Pseudomonadota</taxon>
        <taxon>Betaproteobacteria</taxon>
        <taxon>Candidatus Accumulibacter</taxon>
    </lineage>
</organism>
<dbReference type="NCBIfam" id="TIGR00254">
    <property type="entry name" value="GGDEF"/>
    <property type="match status" value="1"/>
</dbReference>
<dbReference type="InterPro" id="IPR000160">
    <property type="entry name" value="GGDEF_dom"/>
</dbReference>
<dbReference type="PANTHER" id="PTHR46663">
    <property type="entry name" value="DIGUANYLATE CYCLASE DGCT-RELATED"/>
    <property type="match status" value="1"/>
</dbReference>
<dbReference type="InterPro" id="IPR003660">
    <property type="entry name" value="HAMP_dom"/>
</dbReference>
<feature type="domain" description="GGDEF" evidence="8">
    <location>
        <begin position="434"/>
        <end position="573"/>
    </location>
</feature>
<dbReference type="SMART" id="SM00304">
    <property type="entry name" value="HAMP"/>
    <property type="match status" value="1"/>
</dbReference>
<dbReference type="InterPro" id="IPR033479">
    <property type="entry name" value="dCache_1"/>
</dbReference>
<evidence type="ECO:0000256" key="6">
    <source>
        <dbReference type="SAM" id="Phobius"/>
    </source>
</evidence>
<dbReference type="PANTHER" id="PTHR46663:SF4">
    <property type="entry name" value="DIGUANYLATE CYCLASE DGCT-RELATED"/>
    <property type="match status" value="1"/>
</dbReference>
<dbReference type="SMART" id="SM00267">
    <property type="entry name" value="GGDEF"/>
    <property type="match status" value="1"/>
</dbReference>
<dbReference type="SUPFAM" id="SSF158472">
    <property type="entry name" value="HAMP domain-like"/>
    <property type="match status" value="1"/>
</dbReference>
<dbReference type="GO" id="GO:0005886">
    <property type="term" value="C:plasma membrane"/>
    <property type="evidence" value="ECO:0007669"/>
    <property type="project" value="UniProtKB-SubCell"/>
</dbReference>
<keyword evidence="3 6" id="KW-0812">Transmembrane</keyword>
<dbReference type="InterPro" id="IPR029787">
    <property type="entry name" value="Nucleotide_cyclase"/>
</dbReference>
<dbReference type="Pfam" id="PF00672">
    <property type="entry name" value="HAMP"/>
    <property type="match status" value="1"/>
</dbReference>